<accession>A0A9C6TZR5</accession>
<dbReference type="AlphaFoldDB" id="A0A9C6TZR5"/>
<evidence type="ECO:0000313" key="2">
    <source>
        <dbReference type="Proteomes" id="UP000504606"/>
    </source>
</evidence>
<keyword evidence="1" id="KW-0732">Signal</keyword>
<evidence type="ECO:0000313" key="3">
    <source>
        <dbReference type="RefSeq" id="XP_052123385.1"/>
    </source>
</evidence>
<sequence length="211" mass="23908">MDGSCQFVALSVMHLYHLPLHLLCVAELVRTSAGAPVAGHFLAYVSKLVPCSEDESNGNIVWRCLATPFNIKEPYTLQRLTGNVTYRRPFDDTYWSRVRIDSRSSDGQRWLKNAFVISFPGKACSTTREHMPSFARLFLGEGAFMSGKPCVVQPGVITMENQPVNWTFPHFPIMPYGYMRFHQTMGRGREVDYCQIAEFHSIPRPKQGNNG</sequence>
<gene>
    <name evidence="3" type="primary">LOC127749409</name>
</gene>
<dbReference type="RefSeq" id="XP_052123385.1">
    <property type="nucleotide sequence ID" value="XM_052267425.1"/>
</dbReference>
<protein>
    <submittedName>
        <fullName evidence="3">Uncharacterized protein LOC127749409</fullName>
    </submittedName>
</protein>
<proteinExistence type="predicted"/>
<dbReference type="Proteomes" id="UP000504606">
    <property type="component" value="Unplaced"/>
</dbReference>
<keyword evidence="2" id="KW-1185">Reference proteome</keyword>
<organism evidence="2 3">
    <name type="scientific">Frankliniella occidentalis</name>
    <name type="common">Western flower thrips</name>
    <name type="synonym">Euthrips occidentalis</name>
    <dbReference type="NCBI Taxonomy" id="133901"/>
    <lineage>
        <taxon>Eukaryota</taxon>
        <taxon>Metazoa</taxon>
        <taxon>Ecdysozoa</taxon>
        <taxon>Arthropoda</taxon>
        <taxon>Hexapoda</taxon>
        <taxon>Insecta</taxon>
        <taxon>Pterygota</taxon>
        <taxon>Neoptera</taxon>
        <taxon>Paraneoptera</taxon>
        <taxon>Thysanoptera</taxon>
        <taxon>Terebrantia</taxon>
        <taxon>Thripoidea</taxon>
        <taxon>Thripidae</taxon>
        <taxon>Frankliniella</taxon>
    </lineage>
</organism>
<dbReference type="KEGG" id="foc:127749409"/>
<feature type="chain" id="PRO_5038911037" evidence="1">
    <location>
        <begin position="35"/>
        <end position="211"/>
    </location>
</feature>
<evidence type="ECO:0000256" key="1">
    <source>
        <dbReference type="SAM" id="SignalP"/>
    </source>
</evidence>
<name>A0A9C6TZR5_FRAOC</name>
<dbReference type="GeneID" id="127749409"/>
<feature type="signal peptide" evidence="1">
    <location>
        <begin position="1"/>
        <end position="34"/>
    </location>
</feature>
<reference evidence="3" key="1">
    <citation type="submission" date="2025-08" db="UniProtKB">
        <authorList>
            <consortium name="RefSeq"/>
        </authorList>
    </citation>
    <scope>IDENTIFICATION</scope>
    <source>
        <tissue evidence="3">Whole organism</tissue>
    </source>
</reference>